<keyword evidence="7" id="KW-1185">Reference proteome</keyword>
<evidence type="ECO:0000313" key="7">
    <source>
        <dbReference type="Proteomes" id="UP001467690"/>
    </source>
</evidence>
<dbReference type="InterPro" id="IPR032244">
    <property type="entry name" value="LapD_MoxY_N"/>
</dbReference>
<dbReference type="Proteomes" id="UP001467690">
    <property type="component" value="Unassembled WGS sequence"/>
</dbReference>
<reference evidence="6 7" key="1">
    <citation type="submission" date="2024-06" db="EMBL/GenBank/DDBJ databases">
        <authorList>
            <person name="Chen R.Y."/>
        </authorList>
    </citation>
    <scope>NUCLEOTIDE SEQUENCE [LARGE SCALE GENOMIC DNA]</scope>
    <source>
        <strain evidence="6 7">D2</strain>
    </source>
</reference>
<evidence type="ECO:0000256" key="1">
    <source>
        <dbReference type="SAM" id="Coils"/>
    </source>
</evidence>
<dbReference type="InterPro" id="IPR003660">
    <property type="entry name" value="HAMP_dom"/>
</dbReference>
<evidence type="ECO:0000259" key="4">
    <source>
        <dbReference type="PROSITE" id="PS50885"/>
    </source>
</evidence>
<dbReference type="SUPFAM" id="SSF55073">
    <property type="entry name" value="Nucleotide cyclase"/>
    <property type="match status" value="1"/>
</dbReference>
<evidence type="ECO:0000259" key="5">
    <source>
        <dbReference type="PROSITE" id="PS50887"/>
    </source>
</evidence>
<dbReference type="InterPro" id="IPR050706">
    <property type="entry name" value="Cyclic-di-GMP_PDE-like"/>
</dbReference>
<dbReference type="EMBL" id="JBELOE010000254">
    <property type="protein sequence ID" value="MER2493144.1"/>
    <property type="molecule type" value="Genomic_DNA"/>
</dbReference>
<protein>
    <submittedName>
        <fullName evidence="6">EAL domain-containing protein</fullName>
    </submittedName>
</protein>
<feature type="coiled-coil region" evidence="1">
    <location>
        <begin position="205"/>
        <end position="236"/>
    </location>
</feature>
<name>A0ABV1RJL9_9ALTE</name>
<dbReference type="PROSITE" id="PS50885">
    <property type="entry name" value="HAMP"/>
    <property type="match status" value="1"/>
</dbReference>
<feature type="domain" description="HAMP" evidence="4">
    <location>
        <begin position="172"/>
        <end position="224"/>
    </location>
</feature>
<comment type="caution">
    <text evidence="6">The sequence shown here is derived from an EMBL/GenBank/DDBJ whole genome shotgun (WGS) entry which is preliminary data.</text>
</comment>
<dbReference type="SMART" id="SM00267">
    <property type="entry name" value="GGDEF"/>
    <property type="match status" value="1"/>
</dbReference>
<dbReference type="NCBIfam" id="TIGR00254">
    <property type="entry name" value="GGDEF"/>
    <property type="match status" value="1"/>
</dbReference>
<feature type="transmembrane region" description="Helical" evidence="2">
    <location>
        <begin position="152"/>
        <end position="175"/>
    </location>
</feature>
<dbReference type="PROSITE" id="PS50887">
    <property type="entry name" value="GGDEF"/>
    <property type="match status" value="1"/>
</dbReference>
<organism evidence="6 7">
    <name type="scientific">Catenovulum sediminis</name>
    <dbReference type="NCBI Taxonomy" id="1740262"/>
    <lineage>
        <taxon>Bacteria</taxon>
        <taxon>Pseudomonadati</taxon>
        <taxon>Pseudomonadota</taxon>
        <taxon>Gammaproteobacteria</taxon>
        <taxon>Alteromonadales</taxon>
        <taxon>Alteromonadaceae</taxon>
        <taxon>Catenovulum</taxon>
    </lineage>
</organism>
<dbReference type="Pfam" id="PF00990">
    <property type="entry name" value="GGDEF"/>
    <property type="match status" value="1"/>
</dbReference>
<dbReference type="Gene3D" id="6.20.270.20">
    <property type="entry name" value="LapD/MoxY periplasmic domain"/>
    <property type="match status" value="1"/>
</dbReference>
<accession>A0ABV1RJL9</accession>
<feature type="domain" description="EAL" evidence="3">
    <location>
        <begin position="406"/>
        <end position="648"/>
    </location>
</feature>
<dbReference type="RefSeq" id="WP_350402475.1">
    <property type="nucleotide sequence ID" value="NZ_JBELOE010000254.1"/>
</dbReference>
<dbReference type="CDD" id="cd06225">
    <property type="entry name" value="HAMP"/>
    <property type="match status" value="1"/>
</dbReference>
<dbReference type="InterPro" id="IPR029787">
    <property type="entry name" value="Nucleotide_cyclase"/>
</dbReference>
<dbReference type="Gene3D" id="3.30.110.200">
    <property type="match status" value="1"/>
</dbReference>
<evidence type="ECO:0000259" key="3">
    <source>
        <dbReference type="PROSITE" id="PS50883"/>
    </source>
</evidence>
<proteinExistence type="predicted"/>
<dbReference type="PANTHER" id="PTHR33121">
    <property type="entry name" value="CYCLIC DI-GMP PHOSPHODIESTERASE PDEF"/>
    <property type="match status" value="1"/>
</dbReference>
<dbReference type="SUPFAM" id="SSF141868">
    <property type="entry name" value="EAL domain-like"/>
    <property type="match status" value="1"/>
</dbReference>
<dbReference type="InterPro" id="IPR001633">
    <property type="entry name" value="EAL_dom"/>
</dbReference>
<dbReference type="InterPro" id="IPR043128">
    <property type="entry name" value="Rev_trsase/Diguanyl_cyclase"/>
</dbReference>
<evidence type="ECO:0000313" key="6">
    <source>
        <dbReference type="EMBL" id="MER2493144.1"/>
    </source>
</evidence>
<keyword evidence="2" id="KW-0812">Transmembrane</keyword>
<dbReference type="Gene3D" id="3.30.70.270">
    <property type="match status" value="1"/>
</dbReference>
<dbReference type="PANTHER" id="PTHR33121:SF79">
    <property type="entry name" value="CYCLIC DI-GMP PHOSPHODIESTERASE PDED-RELATED"/>
    <property type="match status" value="1"/>
</dbReference>
<dbReference type="Pfam" id="PF00563">
    <property type="entry name" value="EAL"/>
    <property type="match status" value="1"/>
</dbReference>
<dbReference type="Gene3D" id="3.20.20.450">
    <property type="entry name" value="EAL domain"/>
    <property type="match status" value="1"/>
</dbReference>
<feature type="domain" description="GGDEF" evidence="5">
    <location>
        <begin position="263"/>
        <end position="396"/>
    </location>
</feature>
<keyword evidence="1" id="KW-0175">Coiled coil</keyword>
<keyword evidence="2" id="KW-1133">Transmembrane helix</keyword>
<dbReference type="SMART" id="SM00304">
    <property type="entry name" value="HAMP"/>
    <property type="match status" value="1"/>
</dbReference>
<dbReference type="PROSITE" id="PS50883">
    <property type="entry name" value="EAL"/>
    <property type="match status" value="1"/>
</dbReference>
<evidence type="ECO:0000256" key="2">
    <source>
        <dbReference type="SAM" id="Phobius"/>
    </source>
</evidence>
<dbReference type="InterPro" id="IPR042461">
    <property type="entry name" value="LapD_MoxY_peri_C"/>
</dbReference>
<dbReference type="CDD" id="cd01948">
    <property type="entry name" value="EAL"/>
    <property type="match status" value="1"/>
</dbReference>
<feature type="transmembrane region" description="Helical" evidence="2">
    <location>
        <begin position="7"/>
        <end position="25"/>
    </location>
</feature>
<dbReference type="InterPro" id="IPR000160">
    <property type="entry name" value="GGDEF_dom"/>
</dbReference>
<sequence>MTLFRQILLMIIVCFSLNLVGVLWLEFNSTRNYLANQLESDLNNTSTSLSMALQPHLQSDDKVMIESTINTYFDGGFYESIELETFVDEKTISRKNPVRIAGVPEWFINLDLLNIPQQETTITDGWMQAGTLKIKGHPGFAYKQLWEAFTAMFIWIFCLSIAVIIFTGFGIRVLLGPLRKIQKKAQEIQERKFGNALELPATKELKQVTEAINKMTEKLKEQFQEEARLHDKLKQQAFQDPTTGLGNRSFFNRQLNAWLEESAHGSVLLLELNGLETIKKRDGFTQRDDVVKAAAQRLLNVFNPDNGHVACRLSVNEFAVLVQGADLQAIEYKLEQLQQTLESPHFTKQFYDEPIFYIGTVVVKEKTEATKLMGMVDSALQQARQSAKHINIVQQNKENTASTLVKTELRDKILGAINNANLGFSRQPVIEFNKPQDTLHFEAFAQLKLKDLGSINAASFISVLDEYELGQVFDKKVIETIFAHINKHPDKSYAINLTASALKDENFILWLIDMIRANSHLAAHICFEFSEESVIYNRERIENLCYQFTNMGIQFGVDRVGRNFSSLSYLQSIHPNYVKIDHAYTQMALSNKDDAYFVGSLCTTIHNLDVAVIATRVENEAQLEILKEYHFDGYQGFIYKPEHFEISQ</sequence>
<dbReference type="CDD" id="cd01949">
    <property type="entry name" value="GGDEF"/>
    <property type="match status" value="1"/>
</dbReference>
<keyword evidence="2" id="KW-0472">Membrane</keyword>
<dbReference type="Pfam" id="PF16448">
    <property type="entry name" value="LapD_MoxY_N"/>
    <property type="match status" value="1"/>
</dbReference>
<dbReference type="InterPro" id="IPR035919">
    <property type="entry name" value="EAL_sf"/>
</dbReference>
<dbReference type="SMART" id="SM00052">
    <property type="entry name" value="EAL"/>
    <property type="match status" value="1"/>
</dbReference>
<gene>
    <name evidence="6" type="ORF">ABS311_14775</name>
</gene>